<dbReference type="KEGG" id="cagg:HYG79_01180"/>
<dbReference type="PANTHER" id="PTHR12121">
    <property type="entry name" value="CARBON CATABOLITE REPRESSOR PROTEIN 4"/>
    <property type="match status" value="1"/>
</dbReference>
<evidence type="ECO:0000313" key="2">
    <source>
        <dbReference type="EMBL" id="QLG47176.1"/>
    </source>
</evidence>
<keyword evidence="3" id="KW-1185">Reference proteome</keyword>
<dbReference type="InterPro" id="IPR005135">
    <property type="entry name" value="Endo/exonuclease/phosphatase"/>
</dbReference>
<dbReference type="InterPro" id="IPR050410">
    <property type="entry name" value="CCR4/nocturin_mRNA_transcr"/>
</dbReference>
<organism evidence="2 3">
    <name type="scientific">Costertonia aggregata</name>
    <dbReference type="NCBI Taxonomy" id="343403"/>
    <lineage>
        <taxon>Bacteria</taxon>
        <taxon>Pseudomonadati</taxon>
        <taxon>Bacteroidota</taxon>
        <taxon>Flavobacteriia</taxon>
        <taxon>Flavobacteriales</taxon>
        <taxon>Flavobacteriaceae</taxon>
        <taxon>Costertonia</taxon>
    </lineage>
</organism>
<reference evidence="2 3" key="1">
    <citation type="journal article" date="2006" name="Int. J. Syst. Evol. Microbiol.">
        <title>Costertonia aggregata gen. nov., sp. nov., a mesophilic marine bacterium of the family Flavobacteriaceae, isolated from a mature biofilm.</title>
        <authorList>
            <person name="Kwon K.K."/>
            <person name="Lee Y.K."/>
            <person name="Lee H.K."/>
        </authorList>
    </citation>
    <scope>NUCLEOTIDE SEQUENCE [LARGE SCALE GENOMIC DNA]</scope>
    <source>
        <strain evidence="2 3">KCCM 42265</strain>
    </source>
</reference>
<sequence length="253" mass="29342">MSYNIKYDNVQDTVNNWDGRKEAMVSLIRHYGPKFIGMQEVLHKQLKYLDDNLASYEYIGVGRDDGKLKGEFSPIFYDTSLFELIKSETFWLSDTPDTISVGWDASMERICTYGLFKSIADDQKLFVFNTHFDHVGEIAREKSVSLIIKKINELNSKNHPIILMGDLNLMPGEKPIQKLQETFTDGMKFVGNAFYGPIGTFNGFDADRVLDQRIDYIFTKNLQVKSYIHIDDRMENNKYISDHLPVLLKFDYQ</sequence>
<accession>A0A7H9AUQ9</accession>
<dbReference type="SUPFAM" id="SSF56219">
    <property type="entry name" value="DNase I-like"/>
    <property type="match status" value="1"/>
</dbReference>
<dbReference type="CDD" id="cd09083">
    <property type="entry name" value="EEP-1"/>
    <property type="match status" value="1"/>
</dbReference>
<dbReference type="PANTHER" id="PTHR12121:SF36">
    <property type="entry name" value="ENDONUCLEASE_EXONUCLEASE_PHOSPHATASE DOMAIN-CONTAINING PROTEIN"/>
    <property type="match status" value="1"/>
</dbReference>
<keyword evidence="2" id="KW-0378">Hydrolase</keyword>
<dbReference type="GO" id="GO:0000175">
    <property type="term" value="F:3'-5'-RNA exonuclease activity"/>
    <property type="evidence" value="ECO:0007669"/>
    <property type="project" value="TreeGrafter"/>
</dbReference>
<keyword evidence="2" id="KW-0255">Endonuclease</keyword>
<keyword evidence="2" id="KW-0269">Exonuclease</keyword>
<dbReference type="Gene3D" id="3.60.10.10">
    <property type="entry name" value="Endonuclease/exonuclease/phosphatase"/>
    <property type="match status" value="1"/>
</dbReference>
<keyword evidence="2" id="KW-0540">Nuclease</keyword>
<dbReference type="Proteomes" id="UP000509302">
    <property type="component" value="Chromosome"/>
</dbReference>
<dbReference type="Pfam" id="PF03372">
    <property type="entry name" value="Exo_endo_phos"/>
    <property type="match status" value="1"/>
</dbReference>
<feature type="domain" description="Endonuclease/exonuclease/phosphatase" evidence="1">
    <location>
        <begin position="1"/>
        <end position="243"/>
    </location>
</feature>
<evidence type="ECO:0000313" key="3">
    <source>
        <dbReference type="Proteomes" id="UP000509302"/>
    </source>
</evidence>
<dbReference type="AlphaFoldDB" id="A0A7H9AUQ9"/>
<dbReference type="InterPro" id="IPR036691">
    <property type="entry name" value="Endo/exonu/phosph_ase_sf"/>
</dbReference>
<protein>
    <submittedName>
        <fullName evidence="2">Endonuclease/exonuclease/phosphatase family protein</fullName>
    </submittedName>
</protein>
<name>A0A7H9AUQ9_9FLAO</name>
<evidence type="ECO:0000259" key="1">
    <source>
        <dbReference type="Pfam" id="PF03372"/>
    </source>
</evidence>
<dbReference type="GO" id="GO:0004519">
    <property type="term" value="F:endonuclease activity"/>
    <property type="evidence" value="ECO:0007669"/>
    <property type="project" value="UniProtKB-KW"/>
</dbReference>
<proteinExistence type="predicted"/>
<gene>
    <name evidence="2" type="ORF">HYG79_01180</name>
</gene>
<dbReference type="EMBL" id="CP058595">
    <property type="protein sequence ID" value="QLG47176.1"/>
    <property type="molecule type" value="Genomic_DNA"/>
</dbReference>